<keyword evidence="2" id="KW-0732">Signal</keyword>
<evidence type="ECO:0000313" key="3">
    <source>
        <dbReference type="EMBL" id="CDW53130.1"/>
    </source>
</evidence>
<dbReference type="STRING" id="36087.A0A077Z373"/>
<name>A0A077Z373_TRITR</name>
<proteinExistence type="predicted"/>
<dbReference type="OrthoDB" id="5913623at2759"/>
<dbReference type="AlphaFoldDB" id="A0A077Z373"/>
<keyword evidence="4" id="KW-1185">Reference proteome</keyword>
<evidence type="ECO:0000256" key="2">
    <source>
        <dbReference type="SAM" id="SignalP"/>
    </source>
</evidence>
<protein>
    <submittedName>
        <fullName evidence="3">Uncharacterized protein</fullName>
    </submittedName>
</protein>
<dbReference type="Proteomes" id="UP000030665">
    <property type="component" value="Unassembled WGS sequence"/>
</dbReference>
<feature type="chain" id="PRO_5001728581" evidence="2">
    <location>
        <begin position="21"/>
        <end position="304"/>
    </location>
</feature>
<evidence type="ECO:0000313" key="4">
    <source>
        <dbReference type="Proteomes" id="UP000030665"/>
    </source>
</evidence>
<dbReference type="EMBL" id="HG805842">
    <property type="protein sequence ID" value="CDW53130.1"/>
    <property type="molecule type" value="Genomic_DNA"/>
</dbReference>
<evidence type="ECO:0000256" key="1">
    <source>
        <dbReference type="SAM" id="MobiDB-lite"/>
    </source>
</evidence>
<gene>
    <name evidence="3" type="ORF">TTRE_0000139301</name>
</gene>
<sequence>MVVHHLLVKIAFVLLPIAYARSECGTDVVKYLDCVDEKYTSTLGSKIQDSLKEAHQIINRCFAASSCQAPPLPKKRSGHARGRNKRSPLVEPVKDGVLNDEYFPGANGKVFTEQMGICLQKKSGEGKIVLQCLRKKLPGFEYPKSGLILLATDYVNGGTDGSSQQNMVYAGMAELSKQYLDISTTCTAEKASSVRNCIAEAFGKKQSESLEKIMQTGYMKTFWCKISSECLAKSNAECAESIKHLGSYTCECLRTEKRTIMDKIAKDYEECTGLKPNISALDNELNHEISSACFSYEKSLKICS</sequence>
<organism evidence="3 4">
    <name type="scientific">Trichuris trichiura</name>
    <name type="common">Whipworm</name>
    <name type="synonym">Trichocephalus trichiurus</name>
    <dbReference type="NCBI Taxonomy" id="36087"/>
    <lineage>
        <taxon>Eukaryota</taxon>
        <taxon>Metazoa</taxon>
        <taxon>Ecdysozoa</taxon>
        <taxon>Nematoda</taxon>
        <taxon>Enoplea</taxon>
        <taxon>Dorylaimia</taxon>
        <taxon>Trichinellida</taxon>
        <taxon>Trichuridae</taxon>
        <taxon>Trichuris</taxon>
    </lineage>
</organism>
<feature type="region of interest" description="Disordered" evidence="1">
    <location>
        <begin position="69"/>
        <end position="90"/>
    </location>
</feature>
<feature type="signal peptide" evidence="2">
    <location>
        <begin position="1"/>
        <end position="20"/>
    </location>
</feature>
<reference evidence="3" key="2">
    <citation type="submission" date="2014-03" db="EMBL/GenBank/DDBJ databases">
        <title>The whipworm genome and dual-species transcriptomics of an intimate host-pathogen interaction.</title>
        <authorList>
            <person name="Foth B.J."/>
            <person name="Tsai I.J."/>
            <person name="Reid A.J."/>
            <person name="Bancroft A.J."/>
            <person name="Nichol S."/>
            <person name="Tracey A."/>
            <person name="Holroyd N."/>
            <person name="Cotton J.A."/>
            <person name="Stanley E.J."/>
            <person name="Zarowiecki M."/>
            <person name="Liu J.Z."/>
            <person name="Huckvale T."/>
            <person name="Cooper P.J."/>
            <person name="Grencis R.K."/>
            <person name="Berriman M."/>
        </authorList>
    </citation>
    <scope>NUCLEOTIDE SEQUENCE [LARGE SCALE GENOMIC DNA]</scope>
</reference>
<reference evidence="3" key="1">
    <citation type="submission" date="2014-01" db="EMBL/GenBank/DDBJ databases">
        <authorList>
            <person name="Aslett M."/>
        </authorList>
    </citation>
    <scope>NUCLEOTIDE SEQUENCE</scope>
</reference>
<accession>A0A077Z373</accession>
<feature type="compositionally biased region" description="Basic residues" evidence="1">
    <location>
        <begin position="73"/>
        <end position="86"/>
    </location>
</feature>